<dbReference type="SUPFAM" id="SSF52540">
    <property type="entry name" value="P-loop containing nucleoside triphosphate hydrolases"/>
    <property type="match status" value="1"/>
</dbReference>
<reference evidence="2 3" key="1">
    <citation type="submission" date="2023-07" db="EMBL/GenBank/DDBJ databases">
        <title>Identification of four novel Pseudomonas species associated with bacterial leaf spot of cucurbits.</title>
        <authorList>
            <person name="Fullem K.R."/>
        </authorList>
    </citation>
    <scope>NUCLEOTIDE SEQUENCE [LARGE SCALE GENOMIC DNA]</scope>
    <source>
        <strain evidence="2 3">K18</strain>
    </source>
</reference>
<keyword evidence="1" id="KW-0175">Coiled coil</keyword>
<dbReference type="InterPro" id="IPR027417">
    <property type="entry name" value="P-loop_NTPase"/>
</dbReference>
<sequence length="775" mass="88860">MANGLLAESGAQHQGSDKRLECGVHGALTIELGLTGNITRLISLENRQNPADIVVAHKGATTVEIILEFKDKDSKIRVFQRKLKDRIPNTSKRISRFAELWEINEIIDGKAIPAQKNALEQYFGSKDFSRDFLLFHYVQQEETSRFLKTNNETQRAEELAQLFGNTRDADEKLSKLTEISRKIATSKRSVTSQIESIKQVYKIDNNTNITTDTTEPHAYVFPWLAEESKEVFWDAVTISEFNQEKLNSSLEEINNVKNLLTHQLFFIRNRRFENAALQREVLKLYVGYYNSINHHDLYITTNSLYRSIQQFHSIMKSGDLKQIRNTTNLDFIFQALAYDSSESFKSAVQTLIEEEEKASGLSSIYSELLKHHDAMSAGLQSVPNEATCLLCGHDYQTHDLLIQAISQHGHLIRSQLSGQDRQLVLVRDKFNTDFLSPLIKACNTYLEQTTAPTQEDLLSLSKALAAKERFDKLSKWLLSEKIEYNDLLATTFPVTGREDYIIGAADKLCERIRSAIGLAPEGYYEANGSNTFERIYRDYFNSEQEKISLVTVALLEKKEKYIKTLYFSSLKDISEKLEKLTKQHNNLERATDDLGELITKVRTQIRQYRKKLITDIEIPFYIYSGKILQTHQAGLGHGIFIKDPTGEDELRNVRLVSNWESDHDILNTMSSGQISAVVIALTLALHRVYSTKFSSILIDDPVQTMDDINMASLVEVLRNDFSEKQIVLSTHEEKVARYFTYKYLKHGENVKIINLMQRKEYVPSNRFLYSPTKND</sequence>
<comment type="caution">
    <text evidence="2">The sequence shown here is derived from an EMBL/GenBank/DDBJ whole genome shotgun (WGS) entry which is preliminary data.</text>
</comment>
<feature type="coiled-coil region" evidence="1">
    <location>
        <begin position="570"/>
        <end position="597"/>
    </location>
</feature>
<evidence type="ECO:0000313" key="3">
    <source>
        <dbReference type="Proteomes" id="UP001228019"/>
    </source>
</evidence>
<accession>A0ABT9C568</accession>
<evidence type="ECO:0000313" key="2">
    <source>
        <dbReference type="EMBL" id="MDO7899955.1"/>
    </source>
</evidence>
<protein>
    <submittedName>
        <fullName evidence="2">Chromosome segregation protein SMC</fullName>
    </submittedName>
</protein>
<dbReference type="Gene3D" id="3.40.50.300">
    <property type="entry name" value="P-loop containing nucleotide triphosphate hydrolases"/>
    <property type="match status" value="1"/>
</dbReference>
<dbReference type="PANTHER" id="PTHR32114:SF2">
    <property type="entry name" value="ABC TRANSPORTER ABCH.3"/>
    <property type="match status" value="1"/>
</dbReference>
<dbReference type="Proteomes" id="UP001228019">
    <property type="component" value="Unassembled WGS sequence"/>
</dbReference>
<gene>
    <name evidence="2" type="ORF">Q6A48_23965</name>
</gene>
<dbReference type="PANTHER" id="PTHR32114">
    <property type="entry name" value="ABC TRANSPORTER ABCH.3"/>
    <property type="match status" value="1"/>
</dbReference>
<keyword evidence="3" id="KW-1185">Reference proteome</keyword>
<organism evidence="2 3">
    <name type="scientific">Pseudomonas citrulli</name>
    <dbReference type="NCBI Taxonomy" id="3064347"/>
    <lineage>
        <taxon>Bacteria</taxon>
        <taxon>Pseudomonadati</taxon>
        <taxon>Pseudomonadota</taxon>
        <taxon>Gammaproteobacteria</taxon>
        <taxon>Pseudomonadales</taxon>
        <taxon>Pseudomonadaceae</taxon>
        <taxon>Pseudomonas</taxon>
    </lineage>
</organism>
<dbReference type="RefSeq" id="WP_304556883.1">
    <property type="nucleotide sequence ID" value="NZ_JAUQOP010000057.1"/>
</dbReference>
<proteinExistence type="predicted"/>
<dbReference type="EMBL" id="JAUQOP010000057">
    <property type="protein sequence ID" value="MDO7899955.1"/>
    <property type="molecule type" value="Genomic_DNA"/>
</dbReference>
<evidence type="ECO:0000256" key="1">
    <source>
        <dbReference type="SAM" id="Coils"/>
    </source>
</evidence>
<name>A0ABT9C568_9PSED</name>